<dbReference type="Gene3D" id="3.30.2020.40">
    <property type="entry name" value="Uncharacterised protein PF10387, DUF2442"/>
    <property type="match status" value="1"/>
</dbReference>
<organism evidence="2 3">
    <name type="scientific">Achromobacter animicus</name>
    <dbReference type="NCBI Taxonomy" id="1389935"/>
    <lineage>
        <taxon>Bacteria</taxon>
        <taxon>Pseudomonadati</taxon>
        <taxon>Pseudomonadota</taxon>
        <taxon>Betaproteobacteria</taxon>
        <taxon>Burkholderiales</taxon>
        <taxon>Alcaligenaceae</taxon>
        <taxon>Achromobacter</taxon>
    </lineage>
</organism>
<dbReference type="Pfam" id="PF14300">
    <property type="entry name" value="DMP19"/>
    <property type="match status" value="1"/>
</dbReference>
<evidence type="ECO:0000259" key="1">
    <source>
        <dbReference type="Pfam" id="PF14300"/>
    </source>
</evidence>
<sequence>MRSGNARASTALRRSGSVLRFPVFPDPCMTTPDYRIASLSLTDTHVLLTLADGREVKEPIRRHIRLHEATPEARTHWQLVDDGHGVVWPALAAPVPEGMLNVHDLLWDLRYEQAMATLQAAQWKLDRLSVTDQELVALWRMEADINNGGFMQFLCNWGDQTCQLALQALRKIGAVHMLDVLSRMRGLIDRFEASPEVVQLNDIYGAMTEQEQEEMESLDHAFWDYPDSIARLGLRWYGA</sequence>
<dbReference type="Proteomes" id="UP000494214">
    <property type="component" value="Unassembled WGS sequence"/>
</dbReference>
<dbReference type="AlphaFoldDB" id="A0A6S6ZTQ1"/>
<reference evidence="2 3" key="1">
    <citation type="submission" date="2020-04" db="EMBL/GenBank/DDBJ databases">
        <authorList>
            <person name="De Canck E."/>
        </authorList>
    </citation>
    <scope>NUCLEOTIDE SEQUENCE [LARGE SCALE GENOMIC DNA]</scope>
    <source>
        <strain evidence="2 3">LMG 26690</strain>
    </source>
</reference>
<name>A0A6S6ZTQ1_9BURK</name>
<protein>
    <recommendedName>
        <fullName evidence="1">DNA mimic protein DMP19 C-terminal domain-containing protein</fullName>
    </recommendedName>
</protein>
<proteinExistence type="predicted"/>
<gene>
    <name evidence="2" type="ORF">LMG26690_01823</name>
</gene>
<accession>A0A6S6ZTQ1</accession>
<evidence type="ECO:0000313" key="2">
    <source>
        <dbReference type="EMBL" id="CAB3685250.1"/>
    </source>
</evidence>
<dbReference type="EMBL" id="CADIJM010000002">
    <property type="protein sequence ID" value="CAB3685250.1"/>
    <property type="molecule type" value="Genomic_DNA"/>
</dbReference>
<dbReference type="InterPro" id="IPR018841">
    <property type="entry name" value="DUF2442"/>
</dbReference>
<evidence type="ECO:0000313" key="3">
    <source>
        <dbReference type="Proteomes" id="UP000494214"/>
    </source>
</evidence>
<dbReference type="InterPro" id="IPR025402">
    <property type="entry name" value="DMP19_C"/>
</dbReference>
<keyword evidence="3" id="KW-1185">Reference proteome</keyword>
<dbReference type="Pfam" id="PF10387">
    <property type="entry name" value="DUF2442"/>
    <property type="match status" value="1"/>
</dbReference>
<feature type="domain" description="DNA mimic protein DMP19 C-terminal" evidence="1">
    <location>
        <begin position="127"/>
        <end position="231"/>
    </location>
</feature>
<dbReference type="Gene3D" id="1.20.1420.60">
    <property type="match status" value="1"/>
</dbReference>